<gene>
    <name evidence="2" type="ORF">CAP_4878</name>
</gene>
<comment type="caution">
    <text evidence="2">The sequence shown here is derived from an EMBL/GenBank/DDBJ whole genome shotgun (WGS) entry which is preliminary data.</text>
</comment>
<dbReference type="InterPro" id="IPR012312">
    <property type="entry name" value="Hemerythrin-like"/>
</dbReference>
<organism evidence="2 3">
    <name type="scientific">Chondromyces apiculatus DSM 436</name>
    <dbReference type="NCBI Taxonomy" id="1192034"/>
    <lineage>
        <taxon>Bacteria</taxon>
        <taxon>Pseudomonadati</taxon>
        <taxon>Myxococcota</taxon>
        <taxon>Polyangia</taxon>
        <taxon>Polyangiales</taxon>
        <taxon>Polyangiaceae</taxon>
        <taxon>Chondromyces</taxon>
    </lineage>
</organism>
<evidence type="ECO:0000259" key="1">
    <source>
        <dbReference type="Pfam" id="PF01814"/>
    </source>
</evidence>
<sequence length="143" mass="16507">MEYDRMLAELFQEEDRAREMAHKLIGLAEQSREAATIERESLLAFLRGPMERHFCYEESAIFPHLEDHGLGEEVQVACKQHAAIRDAARALAEAPQEEDVAHVIVHVAKLMLHHTNFEGDYIYPELTHEEWRELMKATVRQGA</sequence>
<dbReference type="OrthoDB" id="5513423at2"/>
<protein>
    <recommendedName>
        <fullName evidence="1">Hemerythrin-like domain-containing protein</fullName>
    </recommendedName>
</protein>
<dbReference type="Proteomes" id="UP000019678">
    <property type="component" value="Unassembled WGS sequence"/>
</dbReference>
<dbReference type="RefSeq" id="WP_044244886.1">
    <property type="nucleotide sequence ID" value="NZ_ASRX01000039.1"/>
</dbReference>
<feature type="domain" description="Hemerythrin-like" evidence="1">
    <location>
        <begin position="7"/>
        <end position="125"/>
    </location>
</feature>
<dbReference type="Pfam" id="PF01814">
    <property type="entry name" value="Hemerythrin"/>
    <property type="match status" value="1"/>
</dbReference>
<dbReference type="STRING" id="1192034.CAP_4878"/>
<name>A0A017T431_9BACT</name>
<accession>A0A017T431</accession>
<keyword evidence="3" id="KW-1185">Reference proteome</keyword>
<dbReference type="AlphaFoldDB" id="A0A017T431"/>
<evidence type="ECO:0000313" key="3">
    <source>
        <dbReference type="Proteomes" id="UP000019678"/>
    </source>
</evidence>
<proteinExistence type="predicted"/>
<dbReference type="Gene3D" id="1.20.120.520">
    <property type="entry name" value="nmb1532 protein domain like"/>
    <property type="match status" value="1"/>
</dbReference>
<dbReference type="EMBL" id="ASRX01000039">
    <property type="protein sequence ID" value="EYF04004.1"/>
    <property type="molecule type" value="Genomic_DNA"/>
</dbReference>
<evidence type="ECO:0000313" key="2">
    <source>
        <dbReference type="EMBL" id="EYF04004.1"/>
    </source>
</evidence>
<reference evidence="2 3" key="1">
    <citation type="submission" date="2013-05" db="EMBL/GenBank/DDBJ databases">
        <title>Genome assembly of Chondromyces apiculatus DSM 436.</title>
        <authorList>
            <person name="Sharma G."/>
            <person name="Khatri I."/>
            <person name="Kaur C."/>
            <person name="Mayilraj S."/>
            <person name="Subramanian S."/>
        </authorList>
    </citation>
    <scope>NUCLEOTIDE SEQUENCE [LARGE SCALE GENOMIC DNA]</scope>
    <source>
        <strain evidence="2 3">DSM 436</strain>
    </source>
</reference>